<dbReference type="Proteomes" id="UP001162164">
    <property type="component" value="Unassembled WGS sequence"/>
</dbReference>
<gene>
    <name evidence="1" type="ORF">NQ317_013736</name>
</gene>
<keyword evidence="2" id="KW-1185">Reference proteome</keyword>
<organism evidence="1 2">
    <name type="scientific">Molorchus minor</name>
    <dbReference type="NCBI Taxonomy" id="1323400"/>
    <lineage>
        <taxon>Eukaryota</taxon>
        <taxon>Metazoa</taxon>
        <taxon>Ecdysozoa</taxon>
        <taxon>Arthropoda</taxon>
        <taxon>Hexapoda</taxon>
        <taxon>Insecta</taxon>
        <taxon>Pterygota</taxon>
        <taxon>Neoptera</taxon>
        <taxon>Endopterygota</taxon>
        <taxon>Coleoptera</taxon>
        <taxon>Polyphaga</taxon>
        <taxon>Cucujiformia</taxon>
        <taxon>Chrysomeloidea</taxon>
        <taxon>Cerambycidae</taxon>
        <taxon>Lamiinae</taxon>
        <taxon>Monochamini</taxon>
        <taxon>Molorchus</taxon>
    </lineage>
</organism>
<evidence type="ECO:0000313" key="1">
    <source>
        <dbReference type="EMBL" id="KAJ8975805.1"/>
    </source>
</evidence>
<evidence type="ECO:0000313" key="2">
    <source>
        <dbReference type="Proteomes" id="UP001162164"/>
    </source>
</evidence>
<accession>A0ABQ9JC92</accession>
<comment type="caution">
    <text evidence="1">The sequence shown here is derived from an EMBL/GenBank/DDBJ whole genome shotgun (WGS) entry which is preliminary data.</text>
</comment>
<reference evidence="1" key="1">
    <citation type="journal article" date="2023" name="Insect Mol. Biol.">
        <title>Genome sequencing provides insights into the evolution of gene families encoding plant cell wall-degrading enzymes in longhorned beetles.</title>
        <authorList>
            <person name="Shin N.R."/>
            <person name="Okamura Y."/>
            <person name="Kirsch R."/>
            <person name="Pauchet Y."/>
        </authorList>
    </citation>
    <scope>NUCLEOTIDE SEQUENCE</scope>
    <source>
        <strain evidence="1">MMC_N1</strain>
    </source>
</reference>
<sequence length="66" mass="7263">MTTHIRSYNGYFGVIILIIELDGQWQLSIMAYTNDVDIGLSSALGGPLTNTNTLHNTESFLGYVPD</sequence>
<name>A0ABQ9JC92_9CUCU</name>
<dbReference type="EMBL" id="JAPWTJ010000763">
    <property type="protein sequence ID" value="KAJ8975805.1"/>
    <property type="molecule type" value="Genomic_DNA"/>
</dbReference>
<proteinExistence type="predicted"/>
<protein>
    <submittedName>
        <fullName evidence="1">Uncharacterized protein</fullName>
    </submittedName>
</protein>